<dbReference type="Proteomes" id="UP001342826">
    <property type="component" value="Unassembled WGS sequence"/>
</dbReference>
<accession>A0ABU6P598</accession>
<gene>
    <name evidence="1" type="ORF">P9271_20625</name>
</gene>
<dbReference type="EMBL" id="JARTFS010000018">
    <property type="protein sequence ID" value="MED4403719.1"/>
    <property type="molecule type" value="Genomic_DNA"/>
</dbReference>
<name>A0ABU6P598_9BACI</name>
<evidence type="ECO:0000313" key="1">
    <source>
        <dbReference type="EMBL" id="MED4403719.1"/>
    </source>
</evidence>
<reference evidence="1 2" key="1">
    <citation type="submission" date="2023-03" db="EMBL/GenBank/DDBJ databases">
        <title>Bacillus Genome Sequencing.</title>
        <authorList>
            <person name="Dunlap C."/>
        </authorList>
    </citation>
    <scope>NUCLEOTIDE SEQUENCE [LARGE SCALE GENOMIC DNA]</scope>
    <source>
        <strain evidence="1 2">NRS-1717</strain>
    </source>
</reference>
<comment type="caution">
    <text evidence="1">The sequence shown here is derived from an EMBL/GenBank/DDBJ whole genome shotgun (WGS) entry which is preliminary data.</text>
</comment>
<protein>
    <submittedName>
        <fullName evidence="1">Uncharacterized protein</fullName>
    </submittedName>
</protein>
<organism evidence="1 2">
    <name type="scientific">Metabacillus fastidiosus</name>
    <dbReference type="NCBI Taxonomy" id="1458"/>
    <lineage>
        <taxon>Bacteria</taxon>
        <taxon>Bacillati</taxon>
        <taxon>Bacillota</taxon>
        <taxon>Bacilli</taxon>
        <taxon>Bacillales</taxon>
        <taxon>Bacillaceae</taxon>
        <taxon>Metabacillus</taxon>
    </lineage>
</organism>
<evidence type="ECO:0000313" key="2">
    <source>
        <dbReference type="Proteomes" id="UP001342826"/>
    </source>
</evidence>
<sequence length="118" mass="14003">MKKYDNLQFEDIEVGKLYKLMTYESKYKPYEIVYVIDKSYDDIDHSGNLVPLITYEYIGILGETRVHWQSPSAFRTFREPHCWKCKKNLFESKMGKCKKCGWIVCPDDNSCKCNYKSS</sequence>
<proteinExistence type="predicted"/>
<dbReference type="RefSeq" id="WP_328015836.1">
    <property type="nucleotide sequence ID" value="NZ_JARTFS010000018.1"/>
</dbReference>
<keyword evidence="2" id="KW-1185">Reference proteome</keyword>